<dbReference type="Proteomes" id="UP000318081">
    <property type="component" value="Chromosome"/>
</dbReference>
<accession>A0ABX5XUC1</accession>
<keyword evidence="1" id="KW-1133">Transmembrane helix</keyword>
<reference evidence="2 3" key="1">
    <citation type="submission" date="2019-02" db="EMBL/GenBank/DDBJ databases">
        <title>Deep-cultivation of Planctomycetes and their phenomic and genomic characterization uncovers novel biology.</title>
        <authorList>
            <person name="Wiegand S."/>
            <person name="Jogler M."/>
            <person name="Boedeker C."/>
            <person name="Pinto D."/>
            <person name="Vollmers J."/>
            <person name="Rivas-Marin E."/>
            <person name="Kohn T."/>
            <person name="Peeters S.H."/>
            <person name="Heuer A."/>
            <person name="Rast P."/>
            <person name="Oberbeckmann S."/>
            <person name="Bunk B."/>
            <person name="Jeske O."/>
            <person name="Meyerdierks A."/>
            <person name="Storesund J.E."/>
            <person name="Kallscheuer N."/>
            <person name="Luecker S."/>
            <person name="Lage O.M."/>
            <person name="Pohl T."/>
            <person name="Merkel B.J."/>
            <person name="Hornburger P."/>
            <person name="Mueller R.-W."/>
            <person name="Bruemmer F."/>
            <person name="Labrenz M."/>
            <person name="Spormann A.M."/>
            <person name="Op den Camp H."/>
            <person name="Overmann J."/>
            <person name="Amann R."/>
            <person name="Jetten M.S.M."/>
            <person name="Mascher T."/>
            <person name="Medema M.H."/>
            <person name="Devos D.P."/>
            <person name="Kaster A.-K."/>
            <person name="Ovreas L."/>
            <person name="Rohde M."/>
            <person name="Galperin M.Y."/>
            <person name="Jogler C."/>
        </authorList>
    </citation>
    <scope>NUCLEOTIDE SEQUENCE [LARGE SCALE GENOMIC DNA]</scope>
    <source>
        <strain evidence="2 3">TBK1r</strain>
    </source>
</reference>
<dbReference type="EMBL" id="CP036432">
    <property type="protein sequence ID" value="QDV85332.1"/>
    <property type="molecule type" value="Genomic_DNA"/>
</dbReference>
<sequence length="73" mass="8122">MTAASSYLRKPVRKFHFRGGVTDFKIVEQSPFDLLFDFIGTVRATGRDNHVRLYGPVLFGCYWIVGGGGVLPS</sequence>
<evidence type="ECO:0000313" key="2">
    <source>
        <dbReference type="EMBL" id="QDV85332.1"/>
    </source>
</evidence>
<name>A0ABX5XUC1_9BACT</name>
<keyword evidence="3" id="KW-1185">Reference proteome</keyword>
<evidence type="ECO:0000313" key="3">
    <source>
        <dbReference type="Proteomes" id="UP000318081"/>
    </source>
</evidence>
<protein>
    <submittedName>
        <fullName evidence="2">Uncharacterized protein</fullName>
    </submittedName>
</protein>
<gene>
    <name evidence="2" type="ORF">TBK1r_43110</name>
</gene>
<keyword evidence="1" id="KW-0812">Transmembrane</keyword>
<feature type="transmembrane region" description="Helical" evidence="1">
    <location>
        <begin position="53"/>
        <end position="71"/>
    </location>
</feature>
<proteinExistence type="predicted"/>
<evidence type="ECO:0000256" key="1">
    <source>
        <dbReference type="SAM" id="Phobius"/>
    </source>
</evidence>
<keyword evidence="1" id="KW-0472">Membrane</keyword>
<organism evidence="2 3">
    <name type="scientific">Stieleria magnilauensis</name>
    <dbReference type="NCBI Taxonomy" id="2527963"/>
    <lineage>
        <taxon>Bacteria</taxon>
        <taxon>Pseudomonadati</taxon>
        <taxon>Planctomycetota</taxon>
        <taxon>Planctomycetia</taxon>
        <taxon>Pirellulales</taxon>
        <taxon>Pirellulaceae</taxon>
        <taxon>Stieleria</taxon>
    </lineage>
</organism>